<dbReference type="GO" id="GO:0006355">
    <property type="term" value="P:regulation of DNA-templated transcription"/>
    <property type="evidence" value="ECO:0007669"/>
    <property type="project" value="InterPro"/>
</dbReference>
<feature type="region of interest" description="Disordered" evidence="2">
    <location>
        <begin position="93"/>
        <end position="126"/>
    </location>
</feature>
<evidence type="ECO:0000313" key="3">
    <source>
        <dbReference type="EMBL" id="ORZ11117.1"/>
    </source>
</evidence>
<name>A0A1X2I7Q0_9FUNG</name>
<dbReference type="AlphaFoldDB" id="A0A1X2I7Q0"/>
<dbReference type="OrthoDB" id="303107at2759"/>
<dbReference type="STRING" id="90262.A0A1X2I7Q0"/>
<comment type="caution">
    <text evidence="3">The sequence shown here is derived from an EMBL/GenBank/DDBJ whole genome shotgun (WGS) entry which is preliminary data.</text>
</comment>
<feature type="region of interest" description="Disordered" evidence="2">
    <location>
        <begin position="752"/>
        <end position="798"/>
    </location>
</feature>
<feature type="region of interest" description="Disordered" evidence="2">
    <location>
        <begin position="498"/>
        <end position="518"/>
    </location>
</feature>
<feature type="compositionally biased region" description="Basic residues" evidence="2">
    <location>
        <begin position="1"/>
        <end position="10"/>
    </location>
</feature>
<gene>
    <name evidence="3" type="ORF">BCR42DRAFT_440712</name>
</gene>
<feature type="compositionally biased region" description="Polar residues" evidence="2">
    <location>
        <begin position="757"/>
        <end position="779"/>
    </location>
</feature>
<dbReference type="PANTHER" id="PTHR14296">
    <property type="entry name" value="REMODELING AND SPACING FACTOR 1"/>
    <property type="match status" value="1"/>
</dbReference>
<feature type="compositionally biased region" description="Polar residues" evidence="2">
    <location>
        <begin position="505"/>
        <end position="518"/>
    </location>
</feature>
<accession>A0A1X2I7Q0</accession>
<evidence type="ECO:0000256" key="1">
    <source>
        <dbReference type="SAM" id="Coils"/>
    </source>
</evidence>
<keyword evidence="4" id="KW-1185">Reference proteome</keyword>
<dbReference type="GO" id="GO:0031213">
    <property type="term" value="C:RSF complex"/>
    <property type="evidence" value="ECO:0007669"/>
    <property type="project" value="InterPro"/>
</dbReference>
<feature type="compositionally biased region" description="Low complexity" evidence="2">
    <location>
        <begin position="784"/>
        <end position="798"/>
    </location>
</feature>
<evidence type="ECO:0000313" key="4">
    <source>
        <dbReference type="Proteomes" id="UP000193560"/>
    </source>
</evidence>
<feature type="region of interest" description="Disordered" evidence="2">
    <location>
        <begin position="1"/>
        <end position="42"/>
    </location>
</feature>
<feature type="compositionally biased region" description="Basic residues" evidence="2">
    <location>
        <begin position="650"/>
        <end position="659"/>
    </location>
</feature>
<organism evidence="3 4">
    <name type="scientific">Absidia repens</name>
    <dbReference type="NCBI Taxonomy" id="90262"/>
    <lineage>
        <taxon>Eukaryota</taxon>
        <taxon>Fungi</taxon>
        <taxon>Fungi incertae sedis</taxon>
        <taxon>Mucoromycota</taxon>
        <taxon>Mucoromycotina</taxon>
        <taxon>Mucoromycetes</taxon>
        <taxon>Mucorales</taxon>
        <taxon>Cunninghamellaceae</taxon>
        <taxon>Absidia</taxon>
    </lineage>
</organism>
<feature type="compositionally biased region" description="Polar residues" evidence="2">
    <location>
        <begin position="621"/>
        <end position="644"/>
    </location>
</feature>
<sequence>MPSRHSRKAKSTINSYDEKKAQQTVTKSRKHPSTPTINVTDASPPELILHSSWKVLYIFQFLTMFRHYLNLPSITIDDLESMLLFRPNENNESLLSTQQSDQTDDNYTSSQNNAPSSRESSVVDSIGSENGRQQYQSLAKLLVPLLVSLYNDNKRKTITDSNYPEYIYKYMFHHSVEEDVQEILGRYPDKIDFATLSLLDKICILKELVDNVFETGTALQWKNNLQPEEMRAYSIGKDTAGWSYYVVGDSRLYREIAFSPRKRKQTTHLNSSSKALERSLAQELSEHGAVVIQKFESRKAAKLREEAKLERAKKFDMLPKKRSRRIEVKSEEDDRRRQLEELERAQWEYEELKREQDRKEQEELAEKEKQKMNVEDARLKEQVYQLLDHIVAEHRHVKRLSKEQSTIGGETNSEDQDDDSIAQLKYLRTKLKKSATYDETIEKLTGWATLLGDDYKVFTNMEEPILIVDQGNNGNQGQNQEPLDTEMKVETEAHSSDTGIHIMQPPTNGYTDTSSQSAHGIPTLSNIAPTFSPQQQHIEGSNDAMAQSIEQSVNRNSNNNHQSSMTCQFVEQQTPLSFAAEKQNSINEPLHSSAVFDVPPETPRESAPTDTPTHEHATLALPQTSNTVESTPSSNVIATNNSANVPPVAKRGRPRKSKKPVVDTTALLPSFSEALQFTGNGTKSDLGDPLLKLILSTIISQIRQHPIVTALEQRSEKKTGKKRKAPTAPTATTTFYTIHKKLLLNEYRTVDGDENGTGATDGNLATTPTDEGLEITTSIEPKDGTTTTEGTSTDTAEANQLITEDVRNHTSTNRSSDGLSAFDNWLKDMDLVLKPNDASNLELKNFTYNMFRLVFTNKD</sequence>
<dbReference type="EMBL" id="MCGE01000022">
    <property type="protein sequence ID" value="ORZ11117.1"/>
    <property type="molecule type" value="Genomic_DNA"/>
</dbReference>
<keyword evidence="1" id="KW-0175">Coiled coil</keyword>
<evidence type="ECO:0000256" key="2">
    <source>
        <dbReference type="SAM" id="MobiDB-lite"/>
    </source>
</evidence>
<feature type="region of interest" description="Disordered" evidence="2">
    <location>
        <begin position="592"/>
        <end position="662"/>
    </location>
</feature>
<evidence type="ECO:0008006" key="5">
    <source>
        <dbReference type="Google" id="ProtNLM"/>
    </source>
</evidence>
<proteinExistence type="predicted"/>
<dbReference type="PANTHER" id="PTHR14296:SF3">
    <property type="entry name" value="DIKAR, ISOFORM F"/>
    <property type="match status" value="1"/>
</dbReference>
<feature type="coiled-coil region" evidence="1">
    <location>
        <begin position="292"/>
        <end position="382"/>
    </location>
</feature>
<protein>
    <recommendedName>
        <fullName evidence="5">DDT domain-containing protein</fullName>
    </recommendedName>
</protein>
<dbReference type="Proteomes" id="UP000193560">
    <property type="component" value="Unassembled WGS sequence"/>
</dbReference>
<reference evidence="3 4" key="1">
    <citation type="submission" date="2016-07" db="EMBL/GenBank/DDBJ databases">
        <title>Pervasive Adenine N6-methylation of Active Genes in Fungi.</title>
        <authorList>
            <consortium name="DOE Joint Genome Institute"/>
            <person name="Mondo S.J."/>
            <person name="Dannebaum R.O."/>
            <person name="Kuo R.C."/>
            <person name="Labutti K."/>
            <person name="Haridas S."/>
            <person name="Kuo A."/>
            <person name="Salamov A."/>
            <person name="Ahrendt S.R."/>
            <person name="Lipzen A."/>
            <person name="Sullivan W."/>
            <person name="Andreopoulos W.B."/>
            <person name="Clum A."/>
            <person name="Lindquist E."/>
            <person name="Daum C."/>
            <person name="Ramamoorthy G.K."/>
            <person name="Gryganskyi A."/>
            <person name="Culley D."/>
            <person name="Magnuson J.K."/>
            <person name="James T.Y."/>
            <person name="O'Malley M.A."/>
            <person name="Stajich J.E."/>
            <person name="Spatafora J.W."/>
            <person name="Visel A."/>
            <person name="Grigoriev I.V."/>
        </authorList>
    </citation>
    <scope>NUCLEOTIDE SEQUENCE [LARGE SCALE GENOMIC DNA]</scope>
    <source>
        <strain evidence="3 4">NRRL 1336</strain>
    </source>
</reference>
<dbReference type="InterPro" id="IPR028938">
    <property type="entry name" value="Rsf1-like"/>
</dbReference>